<accession>T0MKV7</accession>
<keyword evidence="4" id="KW-1185">Reference proteome</keyword>
<evidence type="ECO:0000256" key="2">
    <source>
        <dbReference type="SAM" id="SignalP"/>
    </source>
</evidence>
<evidence type="ECO:0000313" key="4">
    <source>
        <dbReference type="Proteomes" id="UP000053780"/>
    </source>
</evidence>
<dbReference type="VEuPathDB" id="MicrosporidiaDB:NAPIS_ORF00797"/>
<dbReference type="EMBL" id="KE647116">
    <property type="protein sequence ID" value="EQB61635.1"/>
    <property type="molecule type" value="Genomic_DNA"/>
</dbReference>
<feature type="transmembrane region" description="Helical" evidence="1">
    <location>
        <begin position="88"/>
        <end position="108"/>
    </location>
</feature>
<dbReference type="Proteomes" id="UP000053780">
    <property type="component" value="Unassembled WGS sequence"/>
</dbReference>
<dbReference type="HOGENOM" id="CLU_2146570_0_0_1"/>
<feature type="signal peptide" evidence="2">
    <location>
        <begin position="1"/>
        <end position="15"/>
    </location>
</feature>
<reference evidence="3 4" key="1">
    <citation type="journal article" date="2013" name="BMC Genomics">
        <title>Genome sequencing and comparative genomics of honey bee microsporidia, Nosema apis reveal novel insights into host-parasite interactions.</title>
        <authorList>
            <person name="Chen Yp."/>
            <person name="Pettis J.S."/>
            <person name="Zhao Y."/>
            <person name="Liu X."/>
            <person name="Tallon L.J."/>
            <person name="Sadzewicz L.D."/>
            <person name="Li R."/>
            <person name="Zheng H."/>
            <person name="Huang S."/>
            <person name="Zhang X."/>
            <person name="Hamilton M.C."/>
            <person name="Pernal S.F."/>
            <person name="Melathopoulos A.P."/>
            <person name="Yan X."/>
            <person name="Evans J.D."/>
        </authorList>
    </citation>
    <scope>NUCLEOTIDE SEQUENCE [LARGE SCALE GENOMIC DNA]</scope>
    <source>
        <strain evidence="3 4">BRL 01</strain>
    </source>
</reference>
<organism evidence="3 4">
    <name type="scientific">Vairimorpha apis BRL 01</name>
    <dbReference type="NCBI Taxonomy" id="1037528"/>
    <lineage>
        <taxon>Eukaryota</taxon>
        <taxon>Fungi</taxon>
        <taxon>Fungi incertae sedis</taxon>
        <taxon>Microsporidia</taxon>
        <taxon>Nosematidae</taxon>
        <taxon>Vairimorpha</taxon>
    </lineage>
</organism>
<keyword evidence="1" id="KW-0812">Transmembrane</keyword>
<name>T0MKV7_9MICR</name>
<evidence type="ECO:0000313" key="3">
    <source>
        <dbReference type="EMBL" id="EQB61635.1"/>
    </source>
</evidence>
<evidence type="ECO:0000256" key="1">
    <source>
        <dbReference type="SAM" id="Phobius"/>
    </source>
</evidence>
<protein>
    <submittedName>
        <fullName evidence="3">Uncharacterized protein</fullName>
    </submittedName>
</protein>
<keyword evidence="1" id="KW-1133">Transmembrane helix</keyword>
<gene>
    <name evidence="3" type="ORF">NAPIS_ORF00797</name>
</gene>
<sequence>MLLFYILQLVNASKAENKKVNEKKAIPIEVSKEFVYRIKSDKMLTIQNPQNLNYEMRMKYQDKRDAVPIQEGAPSSVIKKKIQLIRKIKSIFVLNFFNLFYLINYNFFKILQ</sequence>
<keyword evidence="2" id="KW-0732">Signal</keyword>
<keyword evidence="1" id="KW-0472">Membrane</keyword>
<feature type="chain" id="PRO_5012407103" evidence="2">
    <location>
        <begin position="16"/>
        <end position="112"/>
    </location>
</feature>
<proteinExistence type="predicted"/>
<dbReference type="AlphaFoldDB" id="T0MKV7"/>